<name>A0A516Q2I9_9ACTN</name>
<accession>A0A516Q2I9</accession>
<dbReference type="Proteomes" id="UP000319263">
    <property type="component" value="Chromosome"/>
</dbReference>
<evidence type="ECO:0000313" key="3">
    <source>
        <dbReference type="Proteomes" id="UP000319263"/>
    </source>
</evidence>
<keyword evidence="1" id="KW-0560">Oxidoreductase</keyword>
<dbReference type="AlphaFoldDB" id="A0A516Q2I9"/>
<dbReference type="PANTHER" id="PTHR43734">
    <property type="entry name" value="PHYTOENE DESATURASE"/>
    <property type="match status" value="1"/>
</dbReference>
<dbReference type="PANTHER" id="PTHR43734:SF7">
    <property type="entry name" value="4,4'-DIAPONEUROSPORENE OXYGENASE"/>
    <property type="match status" value="1"/>
</dbReference>
<protein>
    <submittedName>
        <fullName evidence="2">FAD-dependent oxidoreductase</fullName>
    </submittedName>
</protein>
<sequence length="421" mass="46065">MAELVVIGGGLAGMAAAARLAKARHHVVLLEQRDRLGGAWAARDLDGIPVDAAPPIFSFPAPWRDLFRKSGRSLEAEFARSGDELVPAPPTRHLFADGTEFVLPIGRGDQDEAIATRFGRPVADRWRDLVDSLGEVWQTLRPLGIEAELSGRDQLPRMVRKTLLHKQSLADVADCLDHPQLSMIIRDLGHPAGGPPERVPAFCAVQLYLDRTFGRWTAGSGTTMINSLQQRLSLRKVEVRLQTPATAIETDPLAVIADDRLAADAVIATCDADQLYHRLLPGRTARKERRRLERLPEALAPSIEVRWDDAGLPARGEPTETIRHTAGVGPRIEYTRPVDGRTLRIVHDYTEPRTDPTAGLGWRGFAGWLKRPPISSELTGLYTAGPFSRGGPAPSMQVLSGALAAYASQRLVAPDRPLEPR</sequence>
<proteinExistence type="predicted"/>
<evidence type="ECO:0000313" key="2">
    <source>
        <dbReference type="EMBL" id="QDP97602.1"/>
    </source>
</evidence>
<dbReference type="Gene3D" id="3.50.50.60">
    <property type="entry name" value="FAD/NAD(P)-binding domain"/>
    <property type="match status" value="1"/>
</dbReference>
<gene>
    <name evidence="2" type="ORF">FOE78_18290</name>
</gene>
<dbReference type="Pfam" id="PF13450">
    <property type="entry name" value="NAD_binding_8"/>
    <property type="match status" value="1"/>
</dbReference>
<dbReference type="EMBL" id="CP041692">
    <property type="protein sequence ID" value="QDP97602.1"/>
    <property type="molecule type" value="Genomic_DNA"/>
</dbReference>
<dbReference type="OrthoDB" id="9774675at2"/>
<reference evidence="2 3" key="1">
    <citation type="submission" date="2019-07" db="EMBL/GenBank/DDBJ databases">
        <title>Microlunatus dokdonensis sp. nov. isolated from the rhizospheric soil of the wild plant Elymus tsukushiensis.</title>
        <authorList>
            <person name="Ghim S.-Y."/>
            <person name="Hwang Y.-J."/>
            <person name="Son J.-S."/>
            <person name="Shin J.-H."/>
        </authorList>
    </citation>
    <scope>NUCLEOTIDE SEQUENCE [LARGE SCALE GENOMIC DNA]</scope>
    <source>
        <strain evidence="2 3">KUDC0627</strain>
    </source>
</reference>
<dbReference type="KEGG" id="mik:FOE78_18290"/>
<keyword evidence="3" id="KW-1185">Reference proteome</keyword>
<evidence type="ECO:0000256" key="1">
    <source>
        <dbReference type="ARBA" id="ARBA00023002"/>
    </source>
</evidence>
<dbReference type="InterPro" id="IPR036188">
    <property type="entry name" value="FAD/NAD-bd_sf"/>
</dbReference>
<organism evidence="2 3">
    <name type="scientific">Microlunatus elymi</name>
    <dbReference type="NCBI Taxonomy" id="2596828"/>
    <lineage>
        <taxon>Bacteria</taxon>
        <taxon>Bacillati</taxon>
        <taxon>Actinomycetota</taxon>
        <taxon>Actinomycetes</taxon>
        <taxon>Propionibacteriales</taxon>
        <taxon>Propionibacteriaceae</taxon>
        <taxon>Microlunatus</taxon>
    </lineage>
</organism>
<dbReference type="SUPFAM" id="SSF51905">
    <property type="entry name" value="FAD/NAD(P)-binding domain"/>
    <property type="match status" value="1"/>
</dbReference>
<dbReference type="RefSeq" id="WP_143987560.1">
    <property type="nucleotide sequence ID" value="NZ_CP041692.1"/>
</dbReference>
<dbReference type="GO" id="GO:0016491">
    <property type="term" value="F:oxidoreductase activity"/>
    <property type="evidence" value="ECO:0007669"/>
    <property type="project" value="UniProtKB-KW"/>
</dbReference>